<dbReference type="GO" id="GO:0022625">
    <property type="term" value="C:cytosolic large ribosomal subunit"/>
    <property type="evidence" value="ECO:0007669"/>
    <property type="project" value="TreeGrafter"/>
</dbReference>
<dbReference type="InterPro" id="IPR001857">
    <property type="entry name" value="Ribosomal_bL19"/>
</dbReference>
<keyword evidence="3 4" id="KW-0687">Ribonucleoprotein</keyword>
<dbReference type="GO" id="GO:0006412">
    <property type="term" value="P:translation"/>
    <property type="evidence" value="ECO:0007669"/>
    <property type="project" value="InterPro"/>
</dbReference>
<dbReference type="Gene3D" id="2.30.30.790">
    <property type="match status" value="1"/>
</dbReference>
<dbReference type="InterPro" id="IPR018257">
    <property type="entry name" value="Ribosomal_bL19_CS"/>
</dbReference>
<gene>
    <name evidence="6" type="ORF">CEO22_485</name>
</gene>
<dbReference type="AlphaFoldDB" id="A0A554JAQ8"/>
<dbReference type="PRINTS" id="PR00061">
    <property type="entry name" value="RIBOSOMALL19"/>
</dbReference>
<evidence type="ECO:0000313" key="6">
    <source>
        <dbReference type="EMBL" id="TSC65416.1"/>
    </source>
</evidence>
<reference evidence="6 7" key="1">
    <citation type="submission" date="2017-08" db="EMBL/GenBank/DDBJ databases">
        <title>Mechanisms for carbon and nitrogen cycling indicate functional differentiation within the Candidate Phyla Radiation.</title>
        <authorList>
            <person name="Danczak R.E."/>
            <person name="Johnston M.D."/>
            <person name="Kenah C."/>
            <person name="Slattery M."/>
            <person name="Wrighton K.C."/>
            <person name="Wilkins M.J."/>
        </authorList>
    </citation>
    <scope>NUCLEOTIDE SEQUENCE [LARGE SCALE GENOMIC DNA]</scope>
    <source>
        <strain evidence="6">Gr01-1014_85</strain>
    </source>
</reference>
<comment type="function">
    <text evidence="4">This protein is located at the 30S-50S ribosomal subunit interface and may play a role in the structure and function of the aminoacyl-tRNA binding site.</text>
</comment>
<evidence type="ECO:0000256" key="4">
    <source>
        <dbReference type="RuleBase" id="RU000559"/>
    </source>
</evidence>
<evidence type="ECO:0000256" key="3">
    <source>
        <dbReference type="ARBA" id="ARBA00023274"/>
    </source>
</evidence>
<evidence type="ECO:0000313" key="7">
    <source>
        <dbReference type="Proteomes" id="UP000316253"/>
    </source>
</evidence>
<dbReference type="NCBIfam" id="TIGR01024">
    <property type="entry name" value="rplS_bact"/>
    <property type="match status" value="1"/>
</dbReference>
<evidence type="ECO:0000256" key="5">
    <source>
        <dbReference type="SAM" id="MobiDB-lite"/>
    </source>
</evidence>
<dbReference type="Proteomes" id="UP000316253">
    <property type="component" value="Unassembled WGS sequence"/>
</dbReference>
<dbReference type="Pfam" id="PF01245">
    <property type="entry name" value="Ribosomal_L19"/>
    <property type="match status" value="1"/>
</dbReference>
<organism evidence="6 7">
    <name type="scientific">Candidatus Berkelbacteria bacterium Gr01-1014_85</name>
    <dbReference type="NCBI Taxonomy" id="2017150"/>
    <lineage>
        <taxon>Bacteria</taxon>
        <taxon>Candidatus Berkelbacteria</taxon>
    </lineage>
</organism>
<dbReference type="PROSITE" id="PS01015">
    <property type="entry name" value="RIBOSOMAL_L19"/>
    <property type="match status" value="1"/>
</dbReference>
<evidence type="ECO:0000256" key="1">
    <source>
        <dbReference type="ARBA" id="ARBA00005781"/>
    </source>
</evidence>
<dbReference type="SUPFAM" id="SSF50104">
    <property type="entry name" value="Translation proteins SH3-like domain"/>
    <property type="match status" value="1"/>
</dbReference>
<accession>A0A554JAQ8</accession>
<protein>
    <recommendedName>
        <fullName evidence="4">50S ribosomal protein L19</fullName>
    </recommendedName>
</protein>
<comment type="caution">
    <text evidence="6">The sequence shown here is derived from an EMBL/GenBank/DDBJ whole genome shotgun (WGS) entry which is preliminary data.</text>
</comment>
<comment type="similarity">
    <text evidence="1 4">Belongs to the bacterial ribosomal protein bL19 family.</text>
</comment>
<evidence type="ECO:0000256" key="2">
    <source>
        <dbReference type="ARBA" id="ARBA00022980"/>
    </source>
</evidence>
<dbReference type="PANTHER" id="PTHR15680">
    <property type="entry name" value="RIBOSOMAL PROTEIN L19"/>
    <property type="match status" value="1"/>
</dbReference>
<proteinExistence type="inferred from homology"/>
<dbReference type="GO" id="GO:0003735">
    <property type="term" value="F:structural constituent of ribosome"/>
    <property type="evidence" value="ECO:0007669"/>
    <property type="project" value="InterPro"/>
</dbReference>
<dbReference type="EMBL" id="VMFD01000044">
    <property type="protein sequence ID" value="TSC65416.1"/>
    <property type="molecule type" value="Genomic_DNA"/>
</dbReference>
<dbReference type="InterPro" id="IPR038657">
    <property type="entry name" value="Ribosomal_bL19_sf"/>
</dbReference>
<dbReference type="PANTHER" id="PTHR15680:SF9">
    <property type="entry name" value="LARGE RIBOSOMAL SUBUNIT PROTEIN BL19M"/>
    <property type="match status" value="1"/>
</dbReference>
<keyword evidence="2 6" id="KW-0689">Ribosomal protein</keyword>
<feature type="region of interest" description="Disordered" evidence="5">
    <location>
        <begin position="127"/>
        <end position="160"/>
    </location>
</feature>
<sequence length="160" mass="17895">MNILAQITRPHLKQQPAQLRTGDTVRVHQRIRDIDSKGKERERTQIFEGIVIATNNGSGIEGTFTVRKIAAGSIGVERVYPLHSPMIIKIEVVKTARVRQSKLYYLRDLRSSAMRLRKEVRVGTTYQEPTAVEAPVAETTPEPETAETETATDTPSVEAE</sequence>
<feature type="compositionally biased region" description="Low complexity" evidence="5">
    <location>
        <begin position="128"/>
        <end position="160"/>
    </location>
</feature>
<name>A0A554JAQ8_9BACT</name>
<dbReference type="InterPro" id="IPR008991">
    <property type="entry name" value="Translation_prot_SH3-like_sf"/>
</dbReference>